<evidence type="ECO:0000313" key="1">
    <source>
        <dbReference type="EMBL" id="CAB4150450.1"/>
    </source>
</evidence>
<protein>
    <submittedName>
        <fullName evidence="1">Uncharacterized protein</fullName>
    </submittedName>
</protein>
<proteinExistence type="predicted"/>
<name>A0A6J5MZJ5_9CAUD</name>
<organism evidence="1">
    <name type="scientific">uncultured Caudovirales phage</name>
    <dbReference type="NCBI Taxonomy" id="2100421"/>
    <lineage>
        <taxon>Viruses</taxon>
        <taxon>Duplodnaviria</taxon>
        <taxon>Heunggongvirae</taxon>
        <taxon>Uroviricota</taxon>
        <taxon>Caudoviricetes</taxon>
        <taxon>Peduoviridae</taxon>
        <taxon>Maltschvirus</taxon>
        <taxon>Maltschvirus maltsch</taxon>
    </lineage>
</organism>
<dbReference type="EMBL" id="LR796544">
    <property type="protein sequence ID" value="CAB4150450.1"/>
    <property type="molecule type" value="Genomic_DNA"/>
</dbReference>
<accession>A0A6J5MZJ5</accession>
<sequence>MSGPAAAWWGADAVSLAALYQLTAGTSGGGSSALGTLAELYSVTGDFATCPPWLAPAELPQVATSFDSDGFPLDGAFSNREPDTQLVDEQQAPFVYLWTEAAQAADKMDSQSTFFEQRLIVLVRVRRNEDSGSTSGGYGVSVAREFARRQSLNLCRGVMYLLARDLARTCRTLDASGGFGVVYSLQTESPTVTPNFGADGDTFSDATASLTVVQLRSDPANTGV</sequence>
<reference evidence="1" key="1">
    <citation type="submission" date="2020-04" db="EMBL/GenBank/DDBJ databases">
        <authorList>
            <person name="Chiriac C."/>
            <person name="Salcher M."/>
            <person name="Ghai R."/>
            <person name="Kavagutti S V."/>
        </authorList>
    </citation>
    <scope>NUCLEOTIDE SEQUENCE</scope>
</reference>
<gene>
    <name evidence="1" type="ORF">UFOVP567_34</name>
</gene>